<dbReference type="InterPro" id="IPR029044">
    <property type="entry name" value="Nucleotide-diphossugar_trans"/>
</dbReference>
<dbReference type="EMBL" id="QUOT01000001">
    <property type="protein sequence ID" value="REL30194.1"/>
    <property type="molecule type" value="Genomic_DNA"/>
</dbReference>
<dbReference type="GO" id="GO:0016740">
    <property type="term" value="F:transferase activity"/>
    <property type="evidence" value="ECO:0007669"/>
    <property type="project" value="UniProtKB-KW"/>
</dbReference>
<dbReference type="SUPFAM" id="SSF53448">
    <property type="entry name" value="Nucleotide-diphospho-sugar transferases"/>
    <property type="match status" value="1"/>
</dbReference>
<dbReference type="Gene3D" id="3.90.550.10">
    <property type="entry name" value="Spore Coat Polysaccharide Biosynthesis Protein SpsA, Chain A"/>
    <property type="match status" value="1"/>
</dbReference>
<evidence type="ECO:0000313" key="1">
    <source>
        <dbReference type="EMBL" id="REL30194.1"/>
    </source>
</evidence>
<evidence type="ECO:0000313" key="2">
    <source>
        <dbReference type="Proteomes" id="UP000256899"/>
    </source>
</evidence>
<comment type="caution">
    <text evidence="1">The sequence shown here is derived from an EMBL/GenBank/DDBJ whole genome shotgun (WGS) entry which is preliminary data.</text>
</comment>
<accession>A0A3E0U0E0</accession>
<sequence length="388" mass="44710">MGRVITCPFLRKNVVTVNFWKYCDLALSSCNSLDFKNALSLCDKAGQTLVESEPFQEGRKNYLETLVKLIHDRKSYSSDARIIQRPISNEANSEVVNAKYTKPYIDPLCVSGILDELQLVKTEEKEDFGIIVFGFTRTKLLETTLESLRKQHALKYTEVWIDGDQGNPELRKKIEKTVDMVSSYPVKHIHTQRGNYGFRKMILLALKSMVSRYKEFVVLEDDCFPSRNMVTEFKSALSKTREKSDVLTVYGHHFGLEKKGEPFGRFQGWGWGTNSAKFIPVLRQLIDCYSMPEKDYLQFVKTSFTADIQRKIEITPPRLPSHTLANFFAWDETLCLLSALNGQTHMPTDERVIFNCGIGEDSAHFRDQDIYRKPPFNMIPPSTAWDYF</sequence>
<dbReference type="Proteomes" id="UP000256899">
    <property type="component" value="Unassembled WGS sequence"/>
</dbReference>
<proteinExistence type="predicted"/>
<organism evidence="1 2">
    <name type="scientific">Thalassotalea euphylliae</name>
    <dbReference type="NCBI Taxonomy" id="1655234"/>
    <lineage>
        <taxon>Bacteria</taxon>
        <taxon>Pseudomonadati</taxon>
        <taxon>Pseudomonadota</taxon>
        <taxon>Gammaproteobacteria</taxon>
        <taxon>Alteromonadales</taxon>
        <taxon>Colwelliaceae</taxon>
        <taxon>Thalassotalea</taxon>
    </lineage>
</organism>
<reference evidence="2" key="1">
    <citation type="submission" date="2018-08" db="EMBL/GenBank/DDBJ databases">
        <title>Thalassotalea euphylliae genome.</title>
        <authorList>
            <person name="Summers S."/>
            <person name="Rice S.A."/>
            <person name="Freckelton M.L."/>
            <person name="Nedved B.T."/>
            <person name="Hadfield M.G."/>
        </authorList>
    </citation>
    <scope>NUCLEOTIDE SEQUENCE [LARGE SCALE GENOMIC DNA]</scope>
    <source>
        <strain evidence="2">H3</strain>
    </source>
</reference>
<protein>
    <submittedName>
        <fullName evidence="1">Glycosyltransferase</fullName>
    </submittedName>
</protein>
<gene>
    <name evidence="1" type="ORF">DXX94_05460</name>
</gene>
<keyword evidence="2" id="KW-1185">Reference proteome</keyword>
<dbReference type="AlphaFoldDB" id="A0A3E0U0E0"/>
<keyword evidence="1" id="KW-0808">Transferase</keyword>
<name>A0A3E0U0E0_9GAMM</name>